<comment type="caution">
    <text evidence="7">The sequence shown here is derived from an EMBL/GenBank/DDBJ whole genome shotgun (WGS) entry which is preliminary data.</text>
</comment>
<keyword evidence="6" id="KW-0732">Signal</keyword>
<comment type="similarity">
    <text evidence="1 5">Belongs to the glycosyl hydrolase 43 family.</text>
</comment>
<feature type="signal peptide" evidence="6">
    <location>
        <begin position="1"/>
        <end position="21"/>
    </location>
</feature>
<dbReference type="EMBL" id="WVHT01000002">
    <property type="protein sequence ID" value="MXV50101.1"/>
    <property type="molecule type" value="Genomic_DNA"/>
</dbReference>
<dbReference type="AlphaFoldDB" id="A0A7K1Y6Q8"/>
<dbReference type="InterPro" id="IPR023296">
    <property type="entry name" value="Glyco_hydro_beta-prop_sf"/>
</dbReference>
<evidence type="ECO:0000256" key="5">
    <source>
        <dbReference type="RuleBase" id="RU361187"/>
    </source>
</evidence>
<reference evidence="7 8" key="1">
    <citation type="submission" date="2019-11" db="EMBL/GenBank/DDBJ databases">
        <title>Pedobacter sp. HMF7647 Genome sequencing and assembly.</title>
        <authorList>
            <person name="Kang H."/>
            <person name="Kim H."/>
            <person name="Joh K."/>
        </authorList>
    </citation>
    <scope>NUCLEOTIDE SEQUENCE [LARGE SCALE GENOMIC DNA]</scope>
    <source>
        <strain evidence="7 8">HMF7647</strain>
    </source>
</reference>
<evidence type="ECO:0000256" key="4">
    <source>
        <dbReference type="PIRSR" id="PIRSR606710-2"/>
    </source>
</evidence>
<dbReference type="CDD" id="cd18825">
    <property type="entry name" value="GH43_CtGH43-like"/>
    <property type="match status" value="1"/>
</dbReference>
<feature type="site" description="Important for catalytic activity, responsible for pKa modulation of the active site Glu and correct orientation of both the proton donor and substrate" evidence="4">
    <location>
        <position position="212"/>
    </location>
</feature>
<name>A0A7K1Y6Q8_9SPHI</name>
<evidence type="ECO:0000256" key="6">
    <source>
        <dbReference type="SAM" id="SignalP"/>
    </source>
</evidence>
<dbReference type="InterPro" id="IPR006710">
    <property type="entry name" value="Glyco_hydro_43"/>
</dbReference>
<evidence type="ECO:0000256" key="1">
    <source>
        <dbReference type="ARBA" id="ARBA00009865"/>
    </source>
</evidence>
<keyword evidence="2 5" id="KW-0378">Hydrolase</keyword>
<dbReference type="GO" id="GO:0004553">
    <property type="term" value="F:hydrolase activity, hydrolyzing O-glycosyl compounds"/>
    <property type="evidence" value="ECO:0007669"/>
    <property type="project" value="InterPro"/>
</dbReference>
<organism evidence="7 8">
    <name type="scientific">Hufsiella arboris</name>
    <dbReference type="NCBI Taxonomy" id="2695275"/>
    <lineage>
        <taxon>Bacteria</taxon>
        <taxon>Pseudomonadati</taxon>
        <taxon>Bacteroidota</taxon>
        <taxon>Sphingobacteriia</taxon>
        <taxon>Sphingobacteriales</taxon>
        <taxon>Sphingobacteriaceae</taxon>
        <taxon>Hufsiella</taxon>
    </lineage>
</organism>
<evidence type="ECO:0000313" key="7">
    <source>
        <dbReference type="EMBL" id="MXV50101.1"/>
    </source>
</evidence>
<dbReference type="PANTHER" id="PTHR22925">
    <property type="entry name" value="GLYCOSYL HYDROLASE 43 FAMILY MEMBER"/>
    <property type="match status" value="1"/>
</dbReference>
<keyword evidence="8" id="KW-1185">Reference proteome</keyword>
<accession>A0A7K1Y6Q8</accession>
<protein>
    <submittedName>
        <fullName evidence="7">Family 43 glycosylhydrolase</fullName>
    </submittedName>
</protein>
<dbReference type="PANTHER" id="PTHR22925:SF3">
    <property type="entry name" value="GLYCOSYL HYDROLASE FAMILY PROTEIN 43"/>
    <property type="match status" value="1"/>
</dbReference>
<gene>
    <name evidence="7" type="ORF">GS399_03885</name>
</gene>
<dbReference type="Gene3D" id="2.115.10.20">
    <property type="entry name" value="Glycosyl hydrolase domain, family 43"/>
    <property type="match status" value="1"/>
</dbReference>
<feature type="chain" id="PRO_5029681539" evidence="6">
    <location>
        <begin position="22"/>
        <end position="376"/>
    </location>
</feature>
<evidence type="ECO:0000256" key="2">
    <source>
        <dbReference type="ARBA" id="ARBA00022801"/>
    </source>
</evidence>
<evidence type="ECO:0000313" key="8">
    <source>
        <dbReference type="Proteomes" id="UP000466586"/>
    </source>
</evidence>
<keyword evidence="3 5" id="KW-0326">Glycosidase</keyword>
<sequence>MKYYKILLSVLIISCSVSSIAATPDSTKAGKVNKFTPGAIWPDNHGTHINAHGGGIIYQSGTYYWFGEHKIAGDAGNKAEVGVHCYSSKDLYNWKDQGIALNVSNTPGNDIEKGCILERPKVVYNKKTKKYVMWFHVELKGKGYSAARAGVATSDKVTGPYQFLKSYRPNPGEMPFYPAGTPDSEKINCVKPASKTDGFFCRDLPGGQMARDMTVFVDDDGKAYHVFSSEENFTLQIAQLSDDYTSHTGKFIRVHAGHQTEAPTLFKRNGIYYMIGSGCTGWDPNAARWFSAKSIWGPWTFHGNPCKGEGSDITYGGQSTHVLPVAGKKNAFIFMADKWTPKNAIDGRYLWLPIHFKGDDLEINWLNSWDLNEFKN</sequence>
<dbReference type="SUPFAM" id="SSF75005">
    <property type="entry name" value="Arabinanase/levansucrase/invertase"/>
    <property type="match status" value="1"/>
</dbReference>
<evidence type="ECO:0000256" key="3">
    <source>
        <dbReference type="ARBA" id="ARBA00023295"/>
    </source>
</evidence>
<dbReference type="Pfam" id="PF04616">
    <property type="entry name" value="Glyco_hydro_43"/>
    <property type="match status" value="1"/>
</dbReference>
<dbReference type="Proteomes" id="UP000466586">
    <property type="component" value="Unassembled WGS sequence"/>
</dbReference>
<dbReference type="GO" id="GO:0005975">
    <property type="term" value="P:carbohydrate metabolic process"/>
    <property type="evidence" value="ECO:0007669"/>
    <property type="project" value="InterPro"/>
</dbReference>
<proteinExistence type="inferred from homology"/>